<protein>
    <recommendedName>
        <fullName evidence="8">Magnesium transport protein CorA</fullName>
    </recommendedName>
</protein>
<evidence type="ECO:0000256" key="3">
    <source>
        <dbReference type="ARBA" id="ARBA00022448"/>
    </source>
</evidence>
<dbReference type="InterPro" id="IPR004488">
    <property type="entry name" value="Mg/Co-transport_prot_CorA"/>
</dbReference>
<keyword evidence="7 8" id="KW-0472">Membrane</keyword>
<dbReference type="PANTHER" id="PTHR46494:SF1">
    <property type="entry name" value="CORA FAMILY METAL ION TRANSPORTER (EUROFUNG)"/>
    <property type="match status" value="1"/>
</dbReference>
<dbReference type="GO" id="GO:0015087">
    <property type="term" value="F:cobalt ion transmembrane transporter activity"/>
    <property type="evidence" value="ECO:0007669"/>
    <property type="project" value="UniProtKB-UniRule"/>
</dbReference>
<evidence type="ECO:0000256" key="7">
    <source>
        <dbReference type="ARBA" id="ARBA00023136"/>
    </source>
</evidence>
<keyword evidence="5 8" id="KW-0812">Transmembrane</keyword>
<evidence type="ECO:0000313" key="11">
    <source>
        <dbReference type="Proteomes" id="UP000034410"/>
    </source>
</evidence>
<evidence type="ECO:0000256" key="8">
    <source>
        <dbReference type="RuleBase" id="RU362010"/>
    </source>
</evidence>
<feature type="transmembrane region" description="Helical" evidence="8">
    <location>
        <begin position="331"/>
        <end position="352"/>
    </location>
</feature>
<keyword evidence="11" id="KW-1185">Reference proteome</keyword>
<evidence type="ECO:0000256" key="1">
    <source>
        <dbReference type="ARBA" id="ARBA00004651"/>
    </source>
</evidence>
<dbReference type="NCBIfam" id="TIGR00383">
    <property type="entry name" value="corA"/>
    <property type="match status" value="1"/>
</dbReference>
<dbReference type="InterPro" id="IPR045861">
    <property type="entry name" value="CorA_cytoplasmic_dom"/>
</dbReference>
<dbReference type="KEGG" id="seds:AAY24_18095"/>
<keyword evidence="8" id="KW-0406">Ion transport</keyword>
<dbReference type="RefSeq" id="WP_046860857.1">
    <property type="nucleotide sequence ID" value="NZ_CP011412.1"/>
</dbReference>
<dbReference type="GO" id="GO:0050897">
    <property type="term" value="F:cobalt ion binding"/>
    <property type="evidence" value="ECO:0007669"/>
    <property type="project" value="TreeGrafter"/>
</dbReference>
<dbReference type="GO" id="GO:0015095">
    <property type="term" value="F:magnesium ion transmembrane transporter activity"/>
    <property type="evidence" value="ECO:0007669"/>
    <property type="project" value="UniProtKB-UniRule"/>
</dbReference>
<comment type="similarity">
    <text evidence="2 8">Belongs to the CorA metal ion transporter (MIT) (TC 1.A.35) family.</text>
</comment>
<dbReference type="GO" id="GO:0005886">
    <property type="term" value="C:plasma membrane"/>
    <property type="evidence" value="ECO:0007669"/>
    <property type="project" value="UniProtKB-SubCell"/>
</dbReference>
<dbReference type="PANTHER" id="PTHR46494">
    <property type="entry name" value="CORA FAMILY METAL ION TRANSPORTER (EUROFUNG)"/>
    <property type="match status" value="1"/>
</dbReference>
<dbReference type="CDD" id="cd12828">
    <property type="entry name" value="TmCorA-like_1"/>
    <property type="match status" value="1"/>
</dbReference>
<evidence type="ECO:0000256" key="4">
    <source>
        <dbReference type="ARBA" id="ARBA00022475"/>
    </source>
</evidence>
<gene>
    <name evidence="8" type="primary">corA</name>
    <name evidence="10" type="ORF">AAY24_18095</name>
</gene>
<evidence type="ECO:0000256" key="9">
    <source>
        <dbReference type="SAM" id="MobiDB-lite"/>
    </source>
</evidence>
<name>A0A0F7K1Z7_9GAMM</name>
<feature type="region of interest" description="Disordered" evidence="9">
    <location>
        <begin position="1"/>
        <end position="27"/>
    </location>
</feature>
<dbReference type="FunFam" id="1.20.58.340:FF:000012">
    <property type="entry name" value="Magnesium transport protein CorA"/>
    <property type="match status" value="1"/>
</dbReference>
<keyword evidence="6 8" id="KW-1133">Transmembrane helix</keyword>
<keyword evidence="4 8" id="KW-1003">Cell membrane</keyword>
<feature type="transmembrane region" description="Helical" evidence="8">
    <location>
        <begin position="293"/>
        <end position="311"/>
    </location>
</feature>
<organism evidence="10 11">
    <name type="scientific">Sedimenticola thiotaurini</name>
    <dbReference type="NCBI Taxonomy" id="1543721"/>
    <lineage>
        <taxon>Bacteria</taxon>
        <taxon>Pseudomonadati</taxon>
        <taxon>Pseudomonadota</taxon>
        <taxon>Gammaproteobacteria</taxon>
        <taxon>Chromatiales</taxon>
        <taxon>Sedimenticolaceae</taxon>
        <taxon>Sedimenticola</taxon>
    </lineage>
</organism>
<dbReference type="AlphaFoldDB" id="A0A0F7K1Z7"/>
<comment type="function">
    <text evidence="8">Mediates influx of magnesium ions.</text>
</comment>
<dbReference type="SUPFAM" id="SSF144083">
    <property type="entry name" value="Magnesium transport protein CorA, transmembrane region"/>
    <property type="match status" value="1"/>
</dbReference>
<dbReference type="InterPro" id="IPR045863">
    <property type="entry name" value="CorA_TM1_TM2"/>
</dbReference>
<dbReference type="InterPro" id="IPR002523">
    <property type="entry name" value="MgTranspt_CorA/ZnTranspt_ZntB"/>
</dbReference>
<evidence type="ECO:0000313" key="10">
    <source>
        <dbReference type="EMBL" id="AKH21937.1"/>
    </source>
</evidence>
<keyword evidence="3 8" id="KW-0813">Transport</keyword>
<reference evidence="10 11" key="1">
    <citation type="journal article" date="2015" name="Genome Announc.">
        <title>Complete Genome Sequence of Sedimenticola thiotaurini Strain SIP-G1, a Polyphosphate- and Polyhydroxyalkanoate-Accumulating Sulfur-Oxidizing Gammaproteobacterium Isolated from Salt Marsh Sediments.</title>
        <authorList>
            <person name="Flood B.E."/>
            <person name="Jones D.S."/>
            <person name="Bailey J.V."/>
        </authorList>
    </citation>
    <scope>NUCLEOTIDE SEQUENCE [LARGE SCALE GENOMIC DNA]</scope>
    <source>
        <strain evidence="10 11">SIP-G1</strain>
    </source>
</reference>
<dbReference type="Proteomes" id="UP000034410">
    <property type="component" value="Chromosome"/>
</dbReference>
<evidence type="ECO:0000256" key="6">
    <source>
        <dbReference type="ARBA" id="ARBA00022989"/>
    </source>
</evidence>
<evidence type="ECO:0000256" key="2">
    <source>
        <dbReference type="ARBA" id="ARBA00009765"/>
    </source>
</evidence>
<sequence>MSFFTKRYHPPGTGPGTLRLPDKPNPTPPRITLIDYSDTELQEIEEVTPEACRAALERPTTTWIHVQGDPDPDTLTRLGVLFDIHELALEDIANSGQRPKTELYDDQLFIILSHPLLEDDYADTEQVSLFLGKQVIFSFHGGSHDPFEPIRKRLRKHSGRLRSKGPDYLLYALADLVIDQSFPVLEQFGAELEDLEEKLLAAPSRETLRRLHELKRDALLLRRMLWPQREVLNNLMRNEEYPIEADIRLYFRDCYDHTIQIMDLLETYRDMTTGLLDLYLSSVSNRLNETMRVLTVIATIFIPLTFIAGVYGMNFGNKTDSPWAMPELNWYYGYPLVWGVMIAVGVGLLYLFKRKDWF</sequence>
<dbReference type="Gene3D" id="3.30.460.20">
    <property type="entry name" value="CorA soluble domain-like"/>
    <property type="match status" value="1"/>
</dbReference>
<dbReference type="SUPFAM" id="SSF143865">
    <property type="entry name" value="CorA soluble domain-like"/>
    <property type="match status" value="1"/>
</dbReference>
<dbReference type="Pfam" id="PF01544">
    <property type="entry name" value="CorA"/>
    <property type="match status" value="1"/>
</dbReference>
<dbReference type="GO" id="GO:0000287">
    <property type="term" value="F:magnesium ion binding"/>
    <property type="evidence" value="ECO:0007669"/>
    <property type="project" value="TreeGrafter"/>
</dbReference>
<dbReference type="EMBL" id="CP011412">
    <property type="protein sequence ID" value="AKH21937.1"/>
    <property type="molecule type" value="Genomic_DNA"/>
</dbReference>
<dbReference type="PATRIC" id="fig|1543721.4.peg.3747"/>
<dbReference type="OrthoDB" id="9803416at2"/>
<dbReference type="Gene3D" id="1.20.58.340">
    <property type="entry name" value="Magnesium transport protein CorA, transmembrane region"/>
    <property type="match status" value="2"/>
</dbReference>
<evidence type="ECO:0000256" key="5">
    <source>
        <dbReference type="ARBA" id="ARBA00022692"/>
    </source>
</evidence>
<keyword evidence="8" id="KW-0460">Magnesium</keyword>
<accession>A0A0F7K1Z7</accession>
<comment type="subcellular location">
    <subcellularLocation>
        <location evidence="1">Cell membrane</location>
        <topology evidence="1">Multi-pass membrane protein</topology>
    </subcellularLocation>
    <subcellularLocation>
        <location evidence="8">Membrane</location>
        <topology evidence="8">Multi-pass membrane protein</topology>
    </subcellularLocation>
</comment>
<proteinExistence type="inferred from homology"/>